<dbReference type="STRING" id="335973.SAMN04488693_1347"/>
<gene>
    <name evidence="1" type="ORF">SAMN04488693_1347</name>
</gene>
<dbReference type="InterPro" id="IPR025447">
    <property type="entry name" value="DUF4192"/>
</dbReference>
<keyword evidence="2" id="KW-1185">Reference proteome</keyword>
<dbReference type="Proteomes" id="UP000199258">
    <property type="component" value="Unassembled WGS sequence"/>
</dbReference>
<sequence length="343" mass="37425">MSATPITVSSPADILAYIPHVLGFAPRESFVFLTLQGKRLGATLRIDAPQDTEPALFAQAVLGYLSNDVAADGVLLVVYTDQTTIDGTKPYSQYAAAVEAMLDAAGMPVADSWLVSSTEWVTYFCEDADCCSPRSLEEITDSALSARMVFEGSNATRETVTDPAFTGDNANLDWIADTITGWVIEDPADWTAPVMTENRALWQETLGTEPTKATALQLIAALHTPAVRDRIIADTISTDDDPETFAAVVIGRYTGTPDWEHVDATQELLIELFRFTPPEARAPLFAFLGWVHWYKGRSSIAAQYLTKAQDTDPEHTLSGLLTQLVNTGTLPECVTNQHTAYQR</sequence>
<dbReference type="EMBL" id="FNDT01000034">
    <property type="protein sequence ID" value="SDI92135.1"/>
    <property type="molecule type" value="Genomic_DNA"/>
</dbReference>
<evidence type="ECO:0000313" key="1">
    <source>
        <dbReference type="EMBL" id="SDI92135.1"/>
    </source>
</evidence>
<dbReference type="RefSeq" id="WP_090588412.1">
    <property type="nucleotide sequence ID" value="NZ_FNDT01000034.1"/>
</dbReference>
<reference evidence="1 2" key="1">
    <citation type="submission" date="2016-10" db="EMBL/GenBank/DDBJ databases">
        <authorList>
            <person name="de Groot N.N."/>
        </authorList>
    </citation>
    <scope>NUCLEOTIDE SEQUENCE [LARGE SCALE GENOMIC DNA]</scope>
    <source>
        <strain evidence="1 2">NP_1H</strain>
    </source>
</reference>
<evidence type="ECO:0000313" key="2">
    <source>
        <dbReference type="Proteomes" id="UP000199258"/>
    </source>
</evidence>
<evidence type="ECO:0008006" key="3">
    <source>
        <dbReference type="Google" id="ProtNLM"/>
    </source>
</evidence>
<dbReference type="OrthoDB" id="4954868at2"/>
<proteinExistence type="predicted"/>
<dbReference type="Pfam" id="PF13830">
    <property type="entry name" value="DUF4192"/>
    <property type="match status" value="1"/>
</dbReference>
<dbReference type="AlphaFoldDB" id="A0A1G8PIP8"/>
<protein>
    <recommendedName>
        <fullName evidence="3">DUF4192 domain-containing protein</fullName>
    </recommendedName>
</protein>
<name>A0A1G8PIP8_9MICC</name>
<accession>A0A1G8PIP8</accession>
<organism evidence="1 2">
    <name type="scientific">Arthrobacter subterraneus</name>
    <dbReference type="NCBI Taxonomy" id="335973"/>
    <lineage>
        <taxon>Bacteria</taxon>
        <taxon>Bacillati</taxon>
        <taxon>Actinomycetota</taxon>
        <taxon>Actinomycetes</taxon>
        <taxon>Micrococcales</taxon>
        <taxon>Micrococcaceae</taxon>
        <taxon>Arthrobacter</taxon>
    </lineage>
</organism>